<dbReference type="Gene3D" id="3.40.50.2300">
    <property type="match status" value="2"/>
</dbReference>
<dbReference type="Pfam" id="PF13458">
    <property type="entry name" value="Peripla_BP_6"/>
    <property type="match status" value="1"/>
</dbReference>
<dbReference type="InterPro" id="IPR028082">
    <property type="entry name" value="Peripla_BP_I"/>
</dbReference>
<dbReference type="CDD" id="cd06333">
    <property type="entry name" value="PBP1_ABC_RPA1789-like"/>
    <property type="match status" value="1"/>
</dbReference>
<dbReference type="EMBL" id="JAMYJR010000038">
    <property type="protein sequence ID" value="MCO8275463.1"/>
    <property type="molecule type" value="Genomic_DNA"/>
</dbReference>
<accession>A0ABT1DX68</accession>
<dbReference type="InterPro" id="IPR028081">
    <property type="entry name" value="Leu-bd"/>
</dbReference>
<feature type="chain" id="PRO_5046191461" evidence="3">
    <location>
        <begin position="20"/>
        <end position="388"/>
    </location>
</feature>
<evidence type="ECO:0000256" key="1">
    <source>
        <dbReference type="ARBA" id="ARBA00010062"/>
    </source>
</evidence>
<dbReference type="InterPro" id="IPR051010">
    <property type="entry name" value="BCAA_transport"/>
</dbReference>
<evidence type="ECO:0000256" key="2">
    <source>
        <dbReference type="ARBA" id="ARBA00022729"/>
    </source>
</evidence>
<reference evidence="5 6" key="1">
    <citation type="submission" date="2022-06" db="EMBL/GenBank/DDBJ databases">
        <title>New Species of the Genus Actinoplanes, ActinopZanes ferrugineus.</title>
        <authorList>
            <person name="Ding P."/>
        </authorList>
    </citation>
    <scope>NUCLEOTIDE SEQUENCE [LARGE SCALE GENOMIC DNA]</scope>
    <source>
        <strain evidence="5 6">TRM88003</strain>
    </source>
</reference>
<evidence type="ECO:0000256" key="3">
    <source>
        <dbReference type="SAM" id="SignalP"/>
    </source>
</evidence>
<evidence type="ECO:0000259" key="4">
    <source>
        <dbReference type="Pfam" id="PF13458"/>
    </source>
</evidence>
<proteinExistence type="inferred from homology"/>
<dbReference type="PROSITE" id="PS51257">
    <property type="entry name" value="PROKAR_LIPOPROTEIN"/>
    <property type="match status" value="1"/>
</dbReference>
<feature type="domain" description="Leucine-binding protein" evidence="4">
    <location>
        <begin position="34"/>
        <end position="374"/>
    </location>
</feature>
<dbReference type="PANTHER" id="PTHR30483">
    <property type="entry name" value="LEUCINE-SPECIFIC-BINDING PROTEIN"/>
    <property type="match status" value="1"/>
</dbReference>
<organism evidence="5 6">
    <name type="scientific">Paractinoplanes aksuensis</name>
    <dbReference type="NCBI Taxonomy" id="2939490"/>
    <lineage>
        <taxon>Bacteria</taxon>
        <taxon>Bacillati</taxon>
        <taxon>Actinomycetota</taxon>
        <taxon>Actinomycetes</taxon>
        <taxon>Micromonosporales</taxon>
        <taxon>Micromonosporaceae</taxon>
        <taxon>Paractinoplanes</taxon>
    </lineage>
</organism>
<dbReference type="PANTHER" id="PTHR30483:SF38">
    <property type="entry name" value="BLR7848 PROTEIN"/>
    <property type="match status" value="1"/>
</dbReference>
<gene>
    <name evidence="5" type="ORF">M1L60_33260</name>
</gene>
<dbReference type="RefSeq" id="WP_253241527.1">
    <property type="nucleotide sequence ID" value="NZ_JAMYJR010000038.1"/>
</dbReference>
<protein>
    <submittedName>
        <fullName evidence="5">ABC transporter substrate-binding protein</fullName>
    </submittedName>
</protein>
<sequence length="388" mass="39627">MRLRGLLPLVLTAATLAAAAGCAADETQAGSGEEIVVGASLELSGPTASIGTAYQKALELKADQLNQSGTLGGRRIKLVVRDNRTDNNTSVTNVNALIKNEKADALIVGACSACGLAAVPAITENKVPAIALASASALTAPVAERAYVFKISPNPAQDADVIVAELKRRSVGRVGLISVNNVYGQDGQKSVTEAAGKAAIRVVAAEQFGQADTSVTVQVSKVVAAKPEAVVVWAVSPAAGTVVKALRDARYPGEIYLDAGAGAELFIKGAGAAAEGTHMVFPKVLATEDIDTGTPAGKARKAWVEAYQKANGDYSGFASFAADALQSIADAVGRAGGTDGPTLRDELEKGQIDGVSGPLRFSAEEHSGLQPAALGILTVKQGRWTLAD</sequence>
<keyword evidence="2 3" id="KW-0732">Signal</keyword>
<feature type="signal peptide" evidence="3">
    <location>
        <begin position="1"/>
        <end position="19"/>
    </location>
</feature>
<comment type="similarity">
    <text evidence="1">Belongs to the leucine-binding protein family.</text>
</comment>
<evidence type="ECO:0000313" key="5">
    <source>
        <dbReference type="EMBL" id="MCO8275463.1"/>
    </source>
</evidence>
<evidence type="ECO:0000313" key="6">
    <source>
        <dbReference type="Proteomes" id="UP001523369"/>
    </source>
</evidence>
<keyword evidence="6" id="KW-1185">Reference proteome</keyword>
<dbReference type="Proteomes" id="UP001523369">
    <property type="component" value="Unassembled WGS sequence"/>
</dbReference>
<name>A0ABT1DX68_9ACTN</name>
<comment type="caution">
    <text evidence="5">The sequence shown here is derived from an EMBL/GenBank/DDBJ whole genome shotgun (WGS) entry which is preliminary data.</text>
</comment>
<dbReference type="SUPFAM" id="SSF53822">
    <property type="entry name" value="Periplasmic binding protein-like I"/>
    <property type="match status" value="1"/>
</dbReference>